<evidence type="ECO:0000313" key="3">
    <source>
        <dbReference type="Proteomes" id="UP000075304"/>
    </source>
</evidence>
<proteinExistence type="predicted"/>
<organism evidence="2 3">
    <name type="scientific">Heyndrickxia coagulans</name>
    <name type="common">Weizmannia coagulans</name>
    <dbReference type="NCBI Taxonomy" id="1398"/>
    <lineage>
        <taxon>Bacteria</taxon>
        <taxon>Bacillati</taxon>
        <taxon>Bacillota</taxon>
        <taxon>Bacilli</taxon>
        <taxon>Bacillales</taxon>
        <taxon>Bacillaceae</taxon>
        <taxon>Heyndrickxia</taxon>
    </lineage>
</organism>
<dbReference type="Proteomes" id="UP000075304">
    <property type="component" value="Unassembled WGS sequence"/>
</dbReference>
<comment type="caution">
    <text evidence="2">The sequence shown here is derived from an EMBL/GenBank/DDBJ whole genome shotgun (WGS) entry which is preliminary data.</text>
</comment>
<dbReference type="EMBL" id="LQYI01000118">
    <property type="protein sequence ID" value="KYC62777.1"/>
    <property type="molecule type" value="Genomic_DNA"/>
</dbReference>
<dbReference type="AlphaFoldDB" id="A0A150JZT6"/>
<keyword evidence="1" id="KW-0472">Membrane</keyword>
<name>A0A150JZT6_HEYCO</name>
<protein>
    <submittedName>
        <fullName evidence="2">Uncharacterized protein</fullName>
    </submittedName>
</protein>
<evidence type="ECO:0000256" key="1">
    <source>
        <dbReference type="SAM" id="Phobius"/>
    </source>
</evidence>
<reference evidence="2 3" key="1">
    <citation type="submission" date="2016-01" db="EMBL/GenBank/DDBJ databases">
        <title>Genome Sequences of Twelve Sporeforming Bacillus Species Isolated from Foods.</title>
        <authorList>
            <person name="Berendsen E.M."/>
            <person name="Wells-Bennik M.H."/>
            <person name="Krawcyk A.O."/>
            <person name="De Jong A."/>
            <person name="Holsappel S."/>
            <person name="Eijlander R.T."/>
            <person name="Kuipers O.P."/>
        </authorList>
    </citation>
    <scope>NUCLEOTIDE SEQUENCE [LARGE SCALE GENOMIC DNA]</scope>
    <source>
        <strain evidence="2 3">B4099</strain>
    </source>
</reference>
<evidence type="ECO:0000313" key="2">
    <source>
        <dbReference type="EMBL" id="KYC62777.1"/>
    </source>
</evidence>
<feature type="transmembrane region" description="Helical" evidence="1">
    <location>
        <begin position="285"/>
        <end position="312"/>
    </location>
</feature>
<keyword evidence="1" id="KW-1133">Transmembrane helix</keyword>
<keyword evidence="1" id="KW-0812">Transmembrane</keyword>
<gene>
    <name evidence="2" type="ORF">B4099_2653</name>
</gene>
<accession>A0A150JZT6</accession>
<sequence length="317" mass="34277">MIASVPSKMALATSLASARVGRGLRCIESSICVAVITGLPSVLHFLIISFCTSGTASVGISTPRSPRATIKPSDTARISSILSTPSWFSILGKIFTCKASCSSRSWRISKTSDGRRTNEAAMKSMPCSSPNRISLTSFSVMPGRFTETPGTLTPFLFFKTPRFSTFVEISPAFLSMAVTSSSIKPSSSKILEPTCTSSISPSYVTENFSVVPSTSVIEMTGVMPSTSSNPPSFISWVRISGPFVSSRSPIVLFWFFAASRIFLIRARCSSWLPCEKFKRQTSIPFAINLSSISTLSLAGPIVHTILVFFILFPPKKR</sequence>